<dbReference type="GO" id="GO:0048188">
    <property type="term" value="C:Set1C/COMPASS complex"/>
    <property type="evidence" value="ECO:0007669"/>
    <property type="project" value="InterPro"/>
</dbReference>
<dbReference type="Pfam" id="PF00628">
    <property type="entry name" value="PHD"/>
    <property type="match status" value="1"/>
</dbReference>
<organism evidence="9 10">
    <name type="scientific">Marchantia polymorpha subsp. ruderalis</name>
    <dbReference type="NCBI Taxonomy" id="1480154"/>
    <lineage>
        <taxon>Eukaryota</taxon>
        <taxon>Viridiplantae</taxon>
        <taxon>Streptophyta</taxon>
        <taxon>Embryophyta</taxon>
        <taxon>Marchantiophyta</taxon>
        <taxon>Marchantiopsida</taxon>
        <taxon>Marchantiidae</taxon>
        <taxon>Marchantiales</taxon>
        <taxon>Marchantiaceae</taxon>
        <taxon>Marchantia</taxon>
    </lineage>
</organism>
<evidence type="ECO:0000256" key="1">
    <source>
        <dbReference type="ARBA" id="ARBA00004123"/>
    </source>
</evidence>
<dbReference type="Proteomes" id="UP000077202">
    <property type="component" value="Unassembled WGS sequence"/>
</dbReference>
<dbReference type="InterPro" id="IPR001965">
    <property type="entry name" value="Znf_PHD"/>
</dbReference>
<accession>A0A176W9H7</accession>
<feature type="compositionally biased region" description="Basic residues" evidence="7">
    <location>
        <begin position="145"/>
        <end position="154"/>
    </location>
</feature>
<comment type="caution">
    <text evidence="9">The sequence shown here is derived from an EMBL/GenBank/DDBJ whole genome shotgun (WGS) entry which is preliminary data.</text>
</comment>
<dbReference type="InterPro" id="IPR037869">
    <property type="entry name" value="Spp1/CFP1"/>
</dbReference>
<name>A0A176W9H7_MARPO</name>
<protein>
    <recommendedName>
        <fullName evidence="8">PHD-type domain-containing protein</fullName>
    </recommendedName>
</protein>
<keyword evidence="4" id="KW-0862">Zinc</keyword>
<dbReference type="GO" id="GO:0008270">
    <property type="term" value="F:zinc ion binding"/>
    <property type="evidence" value="ECO:0007669"/>
    <property type="project" value="UniProtKB-KW"/>
</dbReference>
<dbReference type="PROSITE" id="PS50016">
    <property type="entry name" value="ZF_PHD_2"/>
    <property type="match status" value="1"/>
</dbReference>
<dbReference type="InterPro" id="IPR011011">
    <property type="entry name" value="Znf_FYVE_PHD"/>
</dbReference>
<evidence type="ECO:0000313" key="9">
    <source>
        <dbReference type="EMBL" id="OAE29231.1"/>
    </source>
</evidence>
<dbReference type="AlphaFoldDB" id="A0A176W9H7"/>
<keyword evidence="5" id="KW-0539">Nucleus</keyword>
<dbReference type="Gene3D" id="2.60.120.650">
    <property type="entry name" value="Cupin"/>
    <property type="match status" value="1"/>
</dbReference>
<dbReference type="GO" id="GO:0045893">
    <property type="term" value="P:positive regulation of DNA-templated transcription"/>
    <property type="evidence" value="ECO:0007669"/>
    <property type="project" value="TreeGrafter"/>
</dbReference>
<gene>
    <name evidence="9" type="ORF">AXG93_3825s1010</name>
</gene>
<feature type="domain" description="PHD-type" evidence="8">
    <location>
        <begin position="32"/>
        <end position="96"/>
    </location>
</feature>
<dbReference type="PANTHER" id="PTHR46174">
    <property type="entry name" value="CXXC-TYPE ZINC FINGER PROTEIN 1"/>
    <property type="match status" value="1"/>
</dbReference>
<evidence type="ECO:0000256" key="2">
    <source>
        <dbReference type="ARBA" id="ARBA00022723"/>
    </source>
</evidence>
<dbReference type="PANTHER" id="PTHR46174:SF1">
    <property type="entry name" value="CXXC-TYPE ZINC FINGER PROTEIN 1"/>
    <property type="match status" value="1"/>
</dbReference>
<evidence type="ECO:0000256" key="3">
    <source>
        <dbReference type="ARBA" id="ARBA00022771"/>
    </source>
</evidence>
<dbReference type="EMBL" id="LVLJ01001481">
    <property type="protein sequence ID" value="OAE29231.1"/>
    <property type="molecule type" value="Genomic_DNA"/>
</dbReference>
<proteinExistence type="predicted"/>
<keyword evidence="3 6" id="KW-0863">Zinc-finger</keyword>
<evidence type="ECO:0000256" key="6">
    <source>
        <dbReference type="PROSITE-ProRule" id="PRU00146"/>
    </source>
</evidence>
<keyword evidence="10" id="KW-1185">Reference proteome</keyword>
<keyword evidence="2" id="KW-0479">Metal-binding</keyword>
<dbReference type="InterPro" id="IPR019786">
    <property type="entry name" value="Zinc_finger_PHD-type_CS"/>
</dbReference>
<feature type="region of interest" description="Disordered" evidence="7">
    <location>
        <begin position="145"/>
        <end position="167"/>
    </location>
</feature>
<reference evidence="9" key="1">
    <citation type="submission" date="2016-03" db="EMBL/GenBank/DDBJ databases">
        <title>Mechanisms controlling the formation of the plant cell surface in tip-growing cells are functionally conserved among land plants.</title>
        <authorList>
            <person name="Honkanen S."/>
            <person name="Jones V.A."/>
            <person name="Morieri G."/>
            <person name="Champion C."/>
            <person name="Hetherington A.J."/>
            <person name="Kelly S."/>
            <person name="Saint-Marcoux D."/>
            <person name="Proust H."/>
            <person name="Prescott H."/>
            <person name="Dolan L."/>
        </authorList>
    </citation>
    <scope>NUCLEOTIDE SEQUENCE [LARGE SCALE GENOMIC DNA]</scope>
    <source>
        <tissue evidence="9">Whole gametophyte</tissue>
    </source>
</reference>
<evidence type="ECO:0000256" key="4">
    <source>
        <dbReference type="ARBA" id="ARBA00022833"/>
    </source>
</evidence>
<dbReference type="PROSITE" id="PS01359">
    <property type="entry name" value="ZF_PHD_1"/>
    <property type="match status" value="1"/>
</dbReference>
<evidence type="ECO:0000256" key="5">
    <source>
        <dbReference type="ARBA" id="ARBA00023242"/>
    </source>
</evidence>
<dbReference type="InterPro" id="IPR019787">
    <property type="entry name" value="Znf_PHD-finger"/>
</dbReference>
<dbReference type="SUPFAM" id="SSF57903">
    <property type="entry name" value="FYVE/PHD zinc finger"/>
    <property type="match status" value="1"/>
</dbReference>
<evidence type="ECO:0000259" key="8">
    <source>
        <dbReference type="PROSITE" id="PS50016"/>
    </source>
</evidence>
<comment type="subcellular location">
    <subcellularLocation>
        <location evidence="1">Nucleus</location>
    </subcellularLocation>
</comment>
<evidence type="ECO:0000313" key="10">
    <source>
        <dbReference type="Proteomes" id="UP000077202"/>
    </source>
</evidence>
<evidence type="ECO:0000256" key="7">
    <source>
        <dbReference type="SAM" id="MobiDB-lite"/>
    </source>
</evidence>
<sequence>MPLPDVLDLYAEGEMLPVSLPKELAALKARSVLYCLCQKPYDEDRAMIACDRCGEWYHFSCINLPEPPSSDEDTDDVIRQECEQSGDFICPKCKELVNKRDPQKVTGATGSKTSYRNQALPQEIESGQKTVEGNPLGKPFYGLVRGKRSHRSSSRARGEVPHKWQSPLFQPGRHSGFESFILLMRSR</sequence>
<dbReference type="SMART" id="SM00249">
    <property type="entry name" value="PHD"/>
    <property type="match status" value="1"/>
</dbReference>